<sequence>MQTQDYQTLDNQHHLHPFTDFKSLGEEGSRIITHADGVYIHDSQGNRILDGMAGLWCVNLGYGRQELVEAATEQMQQLPYYNNFFKTTHPPAVKLAAKLSELAPDHINHVFFTGSGSESNDTVLRMVRRYWAIKGKPEKQWIISRENGYHGSTVAGMSLGGMAPMHDQGGPCVPGITHICQPYWFGEGRDMSQEAFGKQCAQVLEEKILALGEDNVAAFIAEPVQGAGGAIIPPDSYWPAVKEVLAKYNILLIADEVICGFGRLGEWFGSDHYGLKPDLMPIAKGLSSGYLPIGAVLVGDRVADTLIDDGGEFFHGFTYSGHPVCAAVALKNLELLESERVVETVRDDLGPYLAKRWQELAEHPLVGESRSLGLIGALELVADKNTGERFDKSLSAGNLCRDFCFESGLVMRSVGDTMVMSPPLIITRSEIDELVSKARLALDKTAEKLAITHPMESA</sequence>
<proteinExistence type="inferred from homology"/>
<dbReference type="FunFam" id="3.40.640.10:FF:000014">
    <property type="entry name" value="Adenosylmethionine-8-amino-7-oxononanoate aminotransferase, probable"/>
    <property type="match status" value="1"/>
</dbReference>
<dbReference type="PANTHER" id="PTHR43094">
    <property type="entry name" value="AMINOTRANSFERASE"/>
    <property type="match status" value="1"/>
</dbReference>
<dbReference type="PIRSF" id="PIRSF000521">
    <property type="entry name" value="Transaminase_4ab_Lys_Orn"/>
    <property type="match status" value="1"/>
</dbReference>
<dbReference type="GO" id="GO:0030170">
    <property type="term" value="F:pyridoxal phosphate binding"/>
    <property type="evidence" value="ECO:0007669"/>
    <property type="project" value="InterPro"/>
</dbReference>
<evidence type="ECO:0000313" key="8">
    <source>
        <dbReference type="Proteomes" id="UP000586119"/>
    </source>
</evidence>
<dbReference type="PANTHER" id="PTHR43094:SF1">
    <property type="entry name" value="AMINOTRANSFERASE CLASS-III"/>
    <property type="match status" value="1"/>
</dbReference>
<evidence type="ECO:0000256" key="3">
    <source>
        <dbReference type="ARBA" id="ARBA00022576"/>
    </source>
</evidence>
<dbReference type="Pfam" id="PF00202">
    <property type="entry name" value="Aminotran_3"/>
    <property type="match status" value="1"/>
</dbReference>
<keyword evidence="3 7" id="KW-0032">Aminotransferase</keyword>
<dbReference type="GO" id="GO:0008483">
    <property type="term" value="F:transaminase activity"/>
    <property type="evidence" value="ECO:0007669"/>
    <property type="project" value="UniProtKB-KW"/>
</dbReference>
<reference evidence="7 8" key="1">
    <citation type="journal article" date="2015" name="Int. J. Syst. Evol. Microbiol.">
        <title>Halomonas salicampi sp. nov., a halotolerant and alkalitolerant bacterium isolated from a saltern soil.</title>
        <authorList>
            <person name="Lee J.C."/>
            <person name="Kim Y.S."/>
            <person name="Yun B.S."/>
            <person name="Whang K.S."/>
        </authorList>
    </citation>
    <scope>NUCLEOTIDE SEQUENCE [LARGE SCALE GENOMIC DNA]</scope>
    <source>
        <strain evidence="7 8">BH103</strain>
    </source>
</reference>
<evidence type="ECO:0000256" key="1">
    <source>
        <dbReference type="ARBA" id="ARBA00001933"/>
    </source>
</evidence>
<dbReference type="CDD" id="cd00610">
    <property type="entry name" value="OAT_like"/>
    <property type="match status" value="1"/>
</dbReference>
<keyword evidence="4 7" id="KW-0808">Transferase</keyword>
<dbReference type="NCBIfam" id="NF004767">
    <property type="entry name" value="PRK06105.1"/>
    <property type="match status" value="1"/>
</dbReference>
<dbReference type="Gene3D" id="3.90.1150.10">
    <property type="entry name" value="Aspartate Aminotransferase, domain 1"/>
    <property type="match status" value="1"/>
</dbReference>
<dbReference type="NCBIfam" id="NF005682">
    <property type="entry name" value="PRK07480.1"/>
    <property type="match status" value="1"/>
</dbReference>
<name>A0A7Z0LP49_9GAMM</name>
<dbReference type="InterPro" id="IPR005814">
    <property type="entry name" value="Aminotrans_3"/>
</dbReference>
<dbReference type="InterPro" id="IPR015424">
    <property type="entry name" value="PyrdxlP-dep_Trfase"/>
</dbReference>
<keyword evidence="8" id="KW-1185">Reference proteome</keyword>
<dbReference type="InterPro" id="IPR015422">
    <property type="entry name" value="PyrdxlP-dep_Trfase_small"/>
</dbReference>
<keyword evidence="5 6" id="KW-0663">Pyridoxal phosphate</keyword>
<dbReference type="InterPro" id="IPR049704">
    <property type="entry name" value="Aminotrans_3_PPA_site"/>
</dbReference>
<protein>
    <submittedName>
        <fullName evidence="7">Aspartate aminotransferase family protein</fullName>
    </submittedName>
</protein>
<dbReference type="RefSeq" id="WP_179931800.1">
    <property type="nucleotide sequence ID" value="NZ_JACCDF010000023.1"/>
</dbReference>
<evidence type="ECO:0000256" key="4">
    <source>
        <dbReference type="ARBA" id="ARBA00022679"/>
    </source>
</evidence>
<gene>
    <name evidence="7" type="ORF">HZS81_17480</name>
</gene>
<dbReference type="PROSITE" id="PS00600">
    <property type="entry name" value="AA_TRANSFER_CLASS_3"/>
    <property type="match status" value="1"/>
</dbReference>
<evidence type="ECO:0000256" key="6">
    <source>
        <dbReference type="RuleBase" id="RU003560"/>
    </source>
</evidence>
<dbReference type="InterPro" id="IPR015421">
    <property type="entry name" value="PyrdxlP-dep_Trfase_major"/>
</dbReference>
<accession>A0A7Z0LP49</accession>
<organism evidence="7 8">
    <name type="scientific">Vreelandella salicampi</name>
    <dbReference type="NCBI Taxonomy" id="1449798"/>
    <lineage>
        <taxon>Bacteria</taxon>
        <taxon>Pseudomonadati</taxon>
        <taxon>Pseudomonadota</taxon>
        <taxon>Gammaproteobacteria</taxon>
        <taxon>Oceanospirillales</taxon>
        <taxon>Halomonadaceae</taxon>
        <taxon>Vreelandella</taxon>
    </lineage>
</organism>
<dbReference type="AlphaFoldDB" id="A0A7Z0LP49"/>
<comment type="caution">
    <text evidence="7">The sequence shown here is derived from an EMBL/GenBank/DDBJ whole genome shotgun (WGS) entry which is preliminary data.</text>
</comment>
<comment type="cofactor">
    <cofactor evidence="1">
        <name>pyridoxal 5'-phosphate</name>
        <dbReference type="ChEBI" id="CHEBI:597326"/>
    </cofactor>
</comment>
<dbReference type="SUPFAM" id="SSF53383">
    <property type="entry name" value="PLP-dependent transferases"/>
    <property type="match status" value="1"/>
</dbReference>
<evidence type="ECO:0000313" key="7">
    <source>
        <dbReference type="EMBL" id="NYS62547.1"/>
    </source>
</evidence>
<dbReference type="EMBL" id="JACCDF010000023">
    <property type="protein sequence ID" value="NYS62547.1"/>
    <property type="molecule type" value="Genomic_DNA"/>
</dbReference>
<dbReference type="Gene3D" id="3.40.640.10">
    <property type="entry name" value="Type I PLP-dependent aspartate aminotransferase-like (Major domain)"/>
    <property type="match status" value="1"/>
</dbReference>
<dbReference type="Proteomes" id="UP000586119">
    <property type="component" value="Unassembled WGS sequence"/>
</dbReference>
<evidence type="ECO:0000256" key="5">
    <source>
        <dbReference type="ARBA" id="ARBA00022898"/>
    </source>
</evidence>
<evidence type="ECO:0000256" key="2">
    <source>
        <dbReference type="ARBA" id="ARBA00008954"/>
    </source>
</evidence>
<comment type="similarity">
    <text evidence="2 6">Belongs to the class-III pyridoxal-phosphate-dependent aminotransferase family.</text>
</comment>